<protein>
    <recommendedName>
        <fullName evidence="5">DUF4350 domain-containing protein</fullName>
    </recommendedName>
</protein>
<feature type="region of interest" description="Disordered" evidence="1">
    <location>
        <begin position="122"/>
        <end position="141"/>
    </location>
</feature>
<dbReference type="EMBL" id="WHNW01000014">
    <property type="protein sequence ID" value="MPV86940.1"/>
    <property type="molecule type" value="Genomic_DNA"/>
</dbReference>
<sequence length="504" mass="56651">MLTRKEWVLTGITLGIIGLFAVFYLATHTYIQVNEWTGLKGDAKDDEFYIAEQYLNRKGLAVIRQKTVESLTPEKLSTIDTVLITHSHKALDNHDQSVLVDWLNAGGQLVVMGAANYRINASAEQSSEEDNDDVNNGDNAFSLAANPEDFTALSENQYRNRQSLFTRLGLAVYYQHEYRTDVPKDTPILDAPASDTTASDMAASLCQSISSRDYDANPFSGWGGMANTADTTDTYLQSDETQLDGLLFKKRYAGDWYPCTDVTIAGKRFAVAEDEGWKAEILAGSSLRKIAAFPAKNTGYLLSHFTYGQGHVVVYHLDSDAFSNDTAYYSQSIFELHHAPFLHTLVNYPQSVDAVLWLTETPIPGPNPLLVKSVDIGFWVIIAAFWLLLAWLWKNSVRLGSLKTESKPSRMSLEAHLRSSGDFYYRNEGKSALLSYCYTRLHQRIAQVIPNAKALDHAQLTMILHEKTTLPRDKIAHVLKRQYAQTDAEFVELIHFIDLLRKRL</sequence>
<accession>A0A6N7EZF6</accession>
<name>A0A6N7EZF6_9GAMM</name>
<reference evidence="3 4" key="1">
    <citation type="submission" date="2019-10" db="EMBL/GenBank/DDBJ databases">
        <title>Cardiobacteriales fam. a chemoheterotrophic member of the order Cardiobacteriales, and proposal of Cardiobacteriales fam. nov.</title>
        <authorList>
            <person name="Wang C."/>
        </authorList>
    </citation>
    <scope>NUCLEOTIDE SEQUENCE [LARGE SCALE GENOMIC DNA]</scope>
    <source>
        <strain evidence="3 4">ML27</strain>
    </source>
</reference>
<dbReference type="InParanoid" id="A0A6N7EZF6"/>
<keyword evidence="4" id="KW-1185">Reference proteome</keyword>
<dbReference type="RefSeq" id="WP_152810929.1">
    <property type="nucleotide sequence ID" value="NZ_WHNW01000014.1"/>
</dbReference>
<feature type="transmembrane region" description="Helical" evidence="2">
    <location>
        <begin position="376"/>
        <end position="393"/>
    </location>
</feature>
<organism evidence="3 4">
    <name type="scientific">Ostreibacterium oceani</name>
    <dbReference type="NCBI Taxonomy" id="2654998"/>
    <lineage>
        <taxon>Bacteria</taxon>
        <taxon>Pseudomonadati</taxon>
        <taxon>Pseudomonadota</taxon>
        <taxon>Gammaproteobacteria</taxon>
        <taxon>Cardiobacteriales</taxon>
        <taxon>Ostreibacteriaceae</taxon>
        <taxon>Ostreibacterium</taxon>
    </lineage>
</organism>
<keyword evidence="2" id="KW-0472">Membrane</keyword>
<feature type="transmembrane region" description="Helical" evidence="2">
    <location>
        <begin position="7"/>
        <end position="26"/>
    </location>
</feature>
<evidence type="ECO:0008006" key="5">
    <source>
        <dbReference type="Google" id="ProtNLM"/>
    </source>
</evidence>
<gene>
    <name evidence="3" type="ORF">GCU85_09400</name>
</gene>
<comment type="caution">
    <text evidence="3">The sequence shown here is derived from an EMBL/GenBank/DDBJ whole genome shotgun (WGS) entry which is preliminary data.</text>
</comment>
<feature type="compositionally biased region" description="Acidic residues" evidence="1">
    <location>
        <begin position="126"/>
        <end position="135"/>
    </location>
</feature>
<proteinExistence type="predicted"/>
<evidence type="ECO:0000313" key="3">
    <source>
        <dbReference type="EMBL" id="MPV86940.1"/>
    </source>
</evidence>
<keyword evidence="2" id="KW-0812">Transmembrane</keyword>
<dbReference type="AlphaFoldDB" id="A0A6N7EZF6"/>
<dbReference type="Proteomes" id="UP000471298">
    <property type="component" value="Unassembled WGS sequence"/>
</dbReference>
<keyword evidence="2" id="KW-1133">Transmembrane helix</keyword>
<evidence type="ECO:0000256" key="1">
    <source>
        <dbReference type="SAM" id="MobiDB-lite"/>
    </source>
</evidence>
<evidence type="ECO:0000256" key="2">
    <source>
        <dbReference type="SAM" id="Phobius"/>
    </source>
</evidence>
<evidence type="ECO:0000313" key="4">
    <source>
        <dbReference type="Proteomes" id="UP000471298"/>
    </source>
</evidence>